<name>V9Z4U3_9ACTN</name>
<evidence type="ECO:0000256" key="1">
    <source>
        <dbReference type="SAM" id="MobiDB-lite"/>
    </source>
</evidence>
<proteinExistence type="predicted"/>
<protein>
    <submittedName>
        <fullName evidence="2">Uncharacterized protein</fullName>
    </submittedName>
</protein>
<gene>
    <name evidence="2" type="ORF">pFRL6_403</name>
</gene>
<feature type="compositionally biased region" description="Basic residues" evidence="1">
    <location>
        <begin position="321"/>
        <end position="342"/>
    </location>
</feature>
<evidence type="ECO:0000313" key="2">
    <source>
        <dbReference type="EMBL" id="AHE40490.1"/>
    </source>
</evidence>
<dbReference type="EMBL" id="KF602051">
    <property type="protein sequence ID" value="AHE40490.1"/>
    <property type="molecule type" value="Genomic_DNA"/>
</dbReference>
<feature type="compositionally biased region" description="Pro residues" evidence="1">
    <location>
        <begin position="397"/>
        <end position="418"/>
    </location>
</feature>
<geneLocation type="plasmid" evidence="2">
    <name>pFRL6</name>
</geneLocation>
<feature type="compositionally biased region" description="Pro residues" evidence="1">
    <location>
        <begin position="343"/>
        <end position="358"/>
    </location>
</feature>
<organism evidence="2">
    <name type="scientific">Streptomyces sp. F12</name>
    <dbReference type="NCBI Taxonomy" id="1436084"/>
    <lineage>
        <taxon>Bacteria</taxon>
        <taxon>Bacillati</taxon>
        <taxon>Actinomycetota</taxon>
        <taxon>Actinomycetes</taxon>
        <taxon>Kitasatosporales</taxon>
        <taxon>Streptomycetaceae</taxon>
        <taxon>Streptomyces</taxon>
    </lineage>
</organism>
<feature type="region of interest" description="Disordered" evidence="1">
    <location>
        <begin position="294"/>
        <end position="438"/>
    </location>
</feature>
<keyword evidence="2" id="KW-0614">Plasmid</keyword>
<dbReference type="RefSeq" id="WP_024127726.1">
    <property type="nucleotide sequence ID" value="NC_023286.1"/>
</dbReference>
<dbReference type="AlphaFoldDB" id="V9Z4U3"/>
<feature type="compositionally biased region" description="Pro residues" evidence="1">
    <location>
        <begin position="366"/>
        <end position="388"/>
    </location>
</feature>
<reference evidence="2" key="1">
    <citation type="submission" date="2013-09" db="EMBL/GenBank/DDBJ databases">
        <title>Complete nucleotide sequence of Streptomyces linear plasmid pFRL6.</title>
        <authorList>
            <person name="Chen Z."/>
            <person name="Fang P."/>
            <person name="Qin Z."/>
        </authorList>
    </citation>
    <scope>NUCLEOTIDE SEQUENCE</scope>
    <source>
        <plasmid evidence="2">pFRL6</plasmid>
    </source>
</reference>
<accession>V9Z4U3</accession>
<sequence length="438" mass="47674">MYRARIKDSGREVFAVQIDDKPAWYTDKHPLICSTCRAGVHGRGTYVKRNGASYRAHFALNPRTSHEATCPFNPVEFITSIARGAKGLAHVEDGVLKLTLPADVEDLAPQQQADPQLPPHAVTGQKIDTVAPLLPPLLNCAAKIARFLQLNAFDDKAVQRFKVQPHGHKDTIAWGRFCYGPSSAAYGDLFRRLDPDSPGRAPSHPVAVYGTVQRVHHDRKGRPFVFLADHTDLDGREFEVVLRSMHPTLIEPLTVGTHVLAVGSWGTFADGRVPQLRLFAQEAWQIAYWHTDEDTGSATQPVSPPALTARQRATERPARGASKRTPRSKGAGRRPAAPRRRTTPPPAPPPAAPAPPAETPDVPQRGPHPPVPPAPSADAPRTPPPAPVAPSAGSPAEQPPVPPRPSHPPLPASPPPLPKNRRLSGLSGWLERRRRRRS</sequence>